<dbReference type="Gene3D" id="3.30.559.10">
    <property type="entry name" value="Chloramphenicol acetyltransferase-like domain"/>
    <property type="match status" value="1"/>
</dbReference>
<keyword evidence="2" id="KW-1185">Reference proteome</keyword>
<dbReference type="EMBL" id="ML978406">
    <property type="protein sequence ID" value="KAF2022923.1"/>
    <property type="molecule type" value="Genomic_DNA"/>
</dbReference>
<gene>
    <name evidence="1" type="ORF">EK21DRAFT_119251</name>
</gene>
<dbReference type="InterPro" id="IPR023213">
    <property type="entry name" value="CAT-like_dom_sf"/>
</dbReference>
<evidence type="ECO:0000313" key="2">
    <source>
        <dbReference type="Proteomes" id="UP000799777"/>
    </source>
</evidence>
<comment type="caution">
    <text evidence="1">The sequence shown here is derived from an EMBL/GenBank/DDBJ whole genome shotgun (WGS) entry which is preliminary data.</text>
</comment>
<dbReference type="Proteomes" id="UP000799777">
    <property type="component" value="Unassembled WGS sequence"/>
</dbReference>
<accession>A0A9P4LF98</accession>
<reference evidence="1" key="1">
    <citation type="journal article" date="2020" name="Stud. Mycol.">
        <title>101 Dothideomycetes genomes: a test case for predicting lifestyles and emergence of pathogens.</title>
        <authorList>
            <person name="Haridas S."/>
            <person name="Albert R."/>
            <person name="Binder M."/>
            <person name="Bloem J."/>
            <person name="Labutti K."/>
            <person name="Salamov A."/>
            <person name="Andreopoulos B."/>
            <person name="Baker S."/>
            <person name="Barry K."/>
            <person name="Bills G."/>
            <person name="Bluhm B."/>
            <person name="Cannon C."/>
            <person name="Castanera R."/>
            <person name="Culley D."/>
            <person name="Daum C."/>
            <person name="Ezra D."/>
            <person name="Gonzalez J."/>
            <person name="Henrissat B."/>
            <person name="Kuo A."/>
            <person name="Liang C."/>
            <person name="Lipzen A."/>
            <person name="Lutzoni F."/>
            <person name="Magnuson J."/>
            <person name="Mondo S."/>
            <person name="Nolan M."/>
            <person name="Ohm R."/>
            <person name="Pangilinan J."/>
            <person name="Park H.-J."/>
            <person name="Ramirez L."/>
            <person name="Alfaro M."/>
            <person name="Sun H."/>
            <person name="Tritt A."/>
            <person name="Yoshinaga Y."/>
            <person name="Zwiers L.-H."/>
            <person name="Turgeon B."/>
            <person name="Goodwin S."/>
            <person name="Spatafora J."/>
            <person name="Crous P."/>
            <person name="Grigoriev I."/>
        </authorList>
    </citation>
    <scope>NUCLEOTIDE SEQUENCE</scope>
    <source>
        <strain evidence="1">CBS 110217</strain>
    </source>
</reference>
<proteinExistence type="predicted"/>
<evidence type="ECO:0000313" key="1">
    <source>
        <dbReference type="EMBL" id="KAF2022923.1"/>
    </source>
</evidence>
<protein>
    <submittedName>
        <fullName evidence="1">Uncharacterized protein</fullName>
    </submittedName>
</protein>
<sequence>MANYEELKLFVIDQTIYRMYLRHLLVSPFPGESVANNALRALCTGLASTIQDYPVLAGTLQVPNPSTGIIKAKHPENIDVDLVYSRFDVGYALFGVFDYEVMKAKGFPPTMLPGHVFCPSMLRKHLGLNDAYAEKPADAAKGQPSQS</sequence>
<dbReference type="AlphaFoldDB" id="A0A9P4LF98"/>
<dbReference type="OrthoDB" id="1862401at2759"/>
<name>A0A9P4LF98_9PLEO</name>
<organism evidence="1 2">
    <name type="scientific">Setomelanomma holmii</name>
    <dbReference type="NCBI Taxonomy" id="210430"/>
    <lineage>
        <taxon>Eukaryota</taxon>
        <taxon>Fungi</taxon>
        <taxon>Dikarya</taxon>
        <taxon>Ascomycota</taxon>
        <taxon>Pezizomycotina</taxon>
        <taxon>Dothideomycetes</taxon>
        <taxon>Pleosporomycetidae</taxon>
        <taxon>Pleosporales</taxon>
        <taxon>Pleosporineae</taxon>
        <taxon>Phaeosphaeriaceae</taxon>
        <taxon>Setomelanomma</taxon>
    </lineage>
</organism>